<name>A0A059CRI9_EUCGR</name>
<reference evidence="1" key="1">
    <citation type="submission" date="2013-07" db="EMBL/GenBank/DDBJ databases">
        <title>The genome of Eucalyptus grandis.</title>
        <authorList>
            <person name="Schmutz J."/>
            <person name="Hayes R."/>
            <person name="Myburg A."/>
            <person name="Tuskan G."/>
            <person name="Grattapaglia D."/>
            <person name="Rokhsar D.S."/>
        </authorList>
    </citation>
    <scope>NUCLEOTIDE SEQUENCE</scope>
    <source>
        <tissue evidence="1">Leaf extractions</tissue>
    </source>
</reference>
<organism evidence="1">
    <name type="scientific">Eucalyptus grandis</name>
    <name type="common">Flooded gum</name>
    <dbReference type="NCBI Taxonomy" id="71139"/>
    <lineage>
        <taxon>Eukaryota</taxon>
        <taxon>Viridiplantae</taxon>
        <taxon>Streptophyta</taxon>
        <taxon>Embryophyta</taxon>
        <taxon>Tracheophyta</taxon>
        <taxon>Spermatophyta</taxon>
        <taxon>Magnoliopsida</taxon>
        <taxon>eudicotyledons</taxon>
        <taxon>Gunneridae</taxon>
        <taxon>Pentapetalae</taxon>
        <taxon>rosids</taxon>
        <taxon>malvids</taxon>
        <taxon>Myrtales</taxon>
        <taxon>Myrtaceae</taxon>
        <taxon>Myrtoideae</taxon>
        <taxon>Eucalypteae</taxon>
        <taxon>Eucalyptus</taxon>
    </lineage>
</organism>
<dbReference type="EMBL" id="KK198755">
    <property type="protein sequence ID" value="KCW80829.1"/>
    <property type="molecule type" value="Genomic_DNA"/>
</dbReference>
<dbReference type="AlphaFoldDB" id="A0A059CRI9"/>
<proteinExistence type="predicted"/>
<dbReference type="InParanoid" id="A0A059CRI9"/>
<accession>A0A059CRI9</accession>
<protein>
    <submittedName>
        <fullName evidence="1">Uncharacterized protein</fullName>
    </submittedName>
</protein>
<dbReference type="Gramene" id="KCW80829">
    <property type="protein sequence ID" value="KCW80829"/>
    <property type="gene ID" value="EUGRSUZ_C02194"/>
</dbReference>
<evidence type="ECO:0000313" key="1">
    <source>
        <dbReference type="EMBL" id="KCW80829.1"/>
    </source>
</evidence>
<gene>
    <name evidence="1" type="ORF">EUGRSUZ_C02194</name>
</gene>
<sequence length="85" mass="10066">MQVTDYITARDHHHKYFYCRLAALIIHFTKENFTFSCGAQYFVQIWKRRKLGKLQYNKKLPPPNNLDATIPRKVVASHGPYLARE</sequence>